<reference evidence="4 5" key="1">
    <citation type="submission" date="2015-12" db="EMBL/GenBank/DDBJ databases">
        <title>Draft genome sequence of Moniliophthora roreri, the causal agent of frosty pod rot of cacao.</title>
        <authorList>
            <person name="Aime M.C."/>
            <person name="Diaz-Valderrama J.R."/>
            <person name="Kijpornyongpan T."/>
            <person name="Phillips-Mora W."/>
        </authorList>
    </citation>
    <scope>NUCLEOTIDE SEQUENCE [LARGE SCALE GENOMIC DNA]</scope>
    <source>
        <strain evidence="4 5">MCA 2952</strain>
    </source>
</reference>
<keyword evidence="2" id="KW-1133">Transmembrane helix</keyword>
<keyword evidence="2" id="KW-0472">Membrane</keyword>
<name>A0A0W0GAU8_MONRR</name>
<feature type="compositionally biased region" description="Basic and acidic residues" evidence="1">
    <location>
        <begin position="1333"/>
        <end position="1348"/>
    </location>
</feature>
<organism evidence="4 5">
    <name type="scientific">Moniliophthora roreri</name>
    <name type="common">Frosty pod rot fungus</name>
    <name type="synonym">Monilia roreri</name>
    <dbReference type="NCBI Taxonomy" id="221103"/>
    <lineage>
        <taxon>Eukaryota</taxon>
        <taxon>Fungi</taxon>
        <taxon>Dikarya</taxon>
        <taxon>Basidiomycota</taxon>
        <taxon>Agaricomycotina</taxon>
        <taxon>Agaricomycetes</taxon>
        <taxon>Agaricomycetidae</taxon>
        <taxon>Agaricales</taxon>
        <taxon>Marasmiineae</taxon>
        <taxon>Marasmiaceae</taxon>
        <taxon>Moniliophthora</taxon>
    </lineage>
</organism>
<feature type="region of interest" description="Disordered" evidence="1">
    <location>
        <begin position="1261"/>
        <end position="1348"/>
    </location>
</feature>
<feature type="domain" description="DUF6535" evidence="3">
    <location>
        <begin position="600"/>
        <end position="773"/>
    </location>
</feature>
<sequence length="1348" mass="153788">MVPRDQRDDISDRRFNRLSYQFICPYKSPQAWLVYRLSSMILRPLLKIPAIDDFLHEKARRFWDHIEWPASDWSSFDLWVVRQFDERVWLHFGGDSFNLKVYELRAFEWAVTMFCDSPSMIPHLQNVLETIPPSVAVSAILGRWDRTMWEAVSMHDVDHDLRYQYLDLLLNPTIRHPVLQQPEGINLLFHHQYWAKIAADPFLDDDVFDQLIGSMKRADLQHSTGLRFVIPFSVVDALWTHGDSPICAKSLTLLSFFEESWKPCPGYDEERYDNERWAFMKALANHINCKDRVSALLTSKRGQAFIRFIHNEAITRRLFFHDGFSGFGSFRDTWTQAIERVQEVGGLPSDYFAPIPQRRENGLPTLPNLDPMRYSLETERGVQVDNDEVLSIVTLNEMGDAIGVSPSEGGLTRRLPNFGTWLVAHRWLSFFSGSEKVTHNDVNDNAVLGGRIADSPNKIIEIASRESGEGHEGNAQHLGRDDTILAMSSGDLTANRSSSPRKSIAGRSRSQEYMDPTQIPLPPSEAGSVQENEPMNIQEAVPPPPMLTENADEVEKRELAEDFLREVAWHDPYIPNPHLMPREPTGNVDEEKKPTQTESWERMLKEVARHDEDMVKGWRDDIDTLLVFAGLFSAVVTAFAIESYQWLDEDPADTTIALLTQLISVQVNGSQSLSSEPTQFKPDASSIRINVFWFLSLILSLASALFSLLCKQWVREHQRDTTTRTPGEALALRQLRRDSFEKWGVSSFLSALPLLLEVALLFFFVGVLDLLWNRHRVPFAICFVVVSLSVGLYFLTTLLPTLAVPRNQRDDIRNGHFNRLSYQFICPYKSPQAWLVYRLSSTFIRPLLKIPAVNDFLRQKVRGLWDHVVSPASDWSSFDLWVVRQFDQYVPLPYIGRPFGLKVYELRAFEWAVTMFRDSPSMIPHLQNILRTIPPSVASSAVFGRWDRTMWKPVSMQDVKDVLRHPGSGPSPSPTIPPPILQRPEGINLLFHHQYWTRMVARLIPRNLDKLIDSMKRADLQHSIGLRFVIPFPLVDALWTHESPTIRAKSLTLLSLFEQSWKPCPGHDEKRHNDERRAFMRALADHITRTGRVSELLTSKRGQAFIRFIHNEAITRRLVFYRGFGGFVDIWSQAIKRVQEVGGLPSDYFAPIPQLQENDLPTLPNLDPMRYSVETERGVQVDNDEVLSIVTSNEMGDVIGVGPSEGSLTRHLHNFGTWLVARRWLPFFSRDGEVSHSDINDNAILGSRTVDSPEKMIHIASHSEPGVDGTPRPTDGDSPQRLGKDDSTKDQTDIGILGYSSNSNRQSGEVGDIGDDSYSLRSLGRHAPSTQNNREHTKSSLDHHSHVS</sequence>
<evidence type="ECO:0000313" key="5">
    <source>
        <dbReference type="Proteomes" id="UP000054988"/>
    </source>
</evidence>
<dbReference type="eggNOG" id="ENOG502SN69">
    <property type="taxonomic scope" value="Eukaryota"/>
</dbReference>
<evidence type="ECO:0000313" key="4">
    <source>
        <dbReference type="EMBL" id="KTB45682.1"/>
    </source>
</evidence>
<dbReference type="EMBL" id="LATX01000639">
    <property type="protein sequence ID" value="KTB45682.1"/>
    <property type="molecule type" value="Genomic_DNA"/>
</dbReference>
<feature type="transmembrane region" description="Helical" evidence="2">
    <location>
        <begin position="691"/>
        <end position="710"/>
    </location>
</feature>
<feature type="transmembrane region" description="Helical" evidence="2">
    <location>
        <begin position="777"/>
        <end position="799"/>
    </location>
</feature>
<evidence type="ECO:0000256" key="1">
    <source>
        <dbReference type="SAM" id="MobiDB-lite"/>
    </source>
</evidence>
<gene>
    <name evidence="4" type="ORF">WG66_1711</name>
</gene>
<proteinExistence type="predicted"/>
<dbReference type="InterPro" id="IPR045338">
    <property type="entry name" value="DUF6535"/>
</dbReference>
<dbReference type="Proteomes" id="UP000054988">
    <property type="component" value="Unassembled WGS sequence"/>
</dbReference>
<evidence type="ECO:0000256" key="2">
    <source>
        <dbReference type="SAM" id="Phobius"/>
    </source>
</evidence>
<keyword evidence="2" id="KW-0812">Transmembrane</keyword>
<feature type="region of interest" description="Disordered" evidence="1">
    <location>
        <begin position="490"/>
        <end position="531"/>
    </location>
</feature>
<protein>
    <recommendedName>
        <fullName evidence="3">DUF6535 domain-containing protein</fullName>
    </recommendedName>
</protein>
<accession>A0A0W0GAU8</accession>
<feature type="compositionally biased region" description="Polar residues" evidence="1">
    <location>
        <begin position="490"/>
        <end position="501"/>
    </location>
</feature>
<comment type="caution">
    <text evidence="4">The sequence shown here is derived from an EMBL/GenBank/DDBJ whole genome shotgun (WGS) entry which is preliminary data.</text>
</comment>
<dbReference type="Pfam" id="PF20153">
    <property type="entry name" value="DUF6535"/>
    <property type="match status" value="1"/>
</dbReference>
<feature type="region of interest" description="Disordered" evidence="1">
    <location>
        <begin position="575"/>
        <end position="597"/>
    </location>
</feature>
<evidence type="ECO:0000259" key="3">
    <source>
        <dbReference type="Pfam" id="PF20153"/>
    </source>
</evidence>
<feature type="compositionally biased region" description="Basic and acidic residues" evidence="1">
    <location>
        <begin position="1282"/>
        <end position="1292"/>
    </location>
</feature>
<feature type="transmembrane region" description="Helical" evidence="2">
    <location>
        <begin position="743"/>
        <end position="765"/>
    </location>
</feature>